<dbReference type="NCBIfam" id="TIGR01764">
    <property type="entry name" value="excise"/>
    <property type="match status" value="1"/>
</dbReference>
<dbReference type="Pfam" id="PF12727">
    <property type="entry name" value="PBP_like"/>
    <property type="match status" value="1"/>
</dbReference>
<dbReference type="Pfam" id="PF12728">
    <property type="entry name" value="HTH_17"/>
    <property type="match status" value="1"/>
</dbReference>
<proteinExistence type="predicted"/>
<sequence>MNQPIYTPDDIASLLQISKHTVYELIKRGELEAFKVGNKMRIEATAFESYKKRQRIGGQTNQATSENHLILTGSHDLLLEKFIHLASSYSKESLQIQSAFTGSLEGCMSLYRNEANVCSLHWLDESTNTYNVPLVERFFMNEPITVVHFAKRAQGLITTKENPKQIESFSDLTRDDVTFVNRQRGSGTRSLLDTHLAKQGIDPSCISGYDDEEVNHFATATKVKTNEGDVTLGIEAAAKQLDLNFIPLVEEQFDLVIKWNDNSSQKLQALLDTLQNEQLIDVLKTFEGYDLEKSGQILYQTTKTKV</sequence>
<reference evidence="3 4" key="1">
    <citation type="submission" date="2020-08" db="EMBL/GenBank/DDBJ databases">
        <title>Genomic Encyclopedia of Type Strains, Phase IV (KMG-IV): sequencing the most valuable type-strain genomes for metagenomic binning, comparative biology and taxonomic classification.</title>
        <authorList>
            <person name="Goeker M."/>
        </authorList>
    </citation>
    <scope>NUCLEOTIDE SEQUENCE [LARGE SCALE GENOMIC DNA]</scope>
    <source>
        <strain evidence="3 4">DSM 24696</strain>
    </source>
</reference>
<protein>
    <submittedName>
        <fullName evidence="3">Putative molybdopterin biosynthesis protein</fullName>
    </submittedName>
</protein>
<dbReference type="InterPro" id="IPR024370">
    <property type="entry name" value="PBP_domain"/>
</dbReference>
<evidence type="ECO:0000313" key="3">
    <source>
        <dbReference type="EMBL" id="MBB5173280.1"/>
    </source>
</evidence>
<dbReference type="GO" id="GO:0003677">
    <property type="term" value="F:DNA binding"/>
    <property type="evidence" value="ECO:0007669"/>
    <property type="project" value="InterPro"/>
</dbReference>
<dbReference type="InterPro" id="IPR041657">
    <property type="entry name" value="HTH_17"/>
</dbReference>
<feature type="domain" description="Helix-turn-helix" evidence="2">
    <location>
        <begin position="6"/>
        <end position="55"/>
    </location>
</feature>
<dbReference type="PANTHER" id="PTHR38431:SF1">
    <property type="entry name" value="BLL2305 PROTEIN"/>
    <property type="match status" value="1"/>
</dbReference>
<dbReference type="AlphaFoldDB" id="A0A840QPI4"/>
<evidence type="ECO:0000259" key="1">
    <source>
        <dbReference type="Pfam" id="PF12727"/>
    </source>
</evidence>
<dbReference type="PANTHER" id="PTHR38431">
    <property type="entry name" value="BLL2305 PROTEIN"/>
    <property type="match status" value="1"/>
</dbReference>
<dbReference type="EMBL" id="JACHHB010000005">
    <property type="protein sequence ID" value="MBB5173280.1"/>
    <property type="molecule type" value="Genomic_DNA"/>
</dbReference>
<name>A0A840QPI4_9BACI</name>
<dbReference type="SUPFAM" id="SSF53850">
    <property type="entry name" value="Periplasmic binding protein-like II"/>
    <property type="match status" value="1"/>
</dbReference>
<accession>A0A840QPI4</accession>
<gene>
    <name evidence="3" type="ORF">HNQ41_001449</name>
</gene>
<dbReference type="Proteomes" id="UP000551878">
    <property type="component" value="Unassembled WGS sequence"/>
</dbReference>
<feature type="domain" description="PBP" evidence="1">
    <location>
        <begin position="92"/>
        <end position="275"/>
    </location>
</feature>
<dbReference type="InterPro" id="IPR010093">
    <property type="entry name" value="SinI_DNA-bd"/>
</dbReference>
<keyword evidence="4" id="KW-1185">Reference proteome</keyword>
<comment type="caution">
    <text evidence="3">The sequence shown here is derived from an EMBL/GenBank/DDBJ whole genome shotgun (WGS) entry which is preliminary data.</text>
</comment>
<dbReference type="RefSeq" id="WP_184663730.1">
    <property type="nucleotide sequence ID" value="NZ_JACHHB010000005.1"/>
</dbReference>
<dbReference type="Gene3D" id="3.40.190.10">
    <property type="entry name" value="Periplasmic binding protein-like II"/>
    <property type="match status" value="1"/>
</dbReference>
<organism evidence="3 4">
    <name type="scientific">Texcoconibacillus texcoconensis</name>
    <dbReference type="NCBI Taxonomy" id="1095777"/>
    <lineage>
        <taxon>Bacteria</taxon>
        <taxon>Bacillati</taxon>
        <taxon>Bacillota</taxon>
        <taxon>Bacilli</taxon>
        <taxon>Bacillales</taxon>
        <taxon>Bacillaceae</taxon>
        <taxon>Texcoconibacillus</taxon>
    </lineage>
</organism>
<evidence type="ECO:0000313" key="4">
    <source>
        <dbReference type="Proteomes" id="UP000551878"/>
    </source>
</evidence>
<evidence type="ECO:0000259" key="2">
    <source>
        <dbReference type="Pfam" id="PF12728"/>
    </source>
</evidence>